<feature type="signal peptide" evidence="1">
    <location>
        <begin position="1"/>
        <end position="20"/>
    </location>
</feature>
<keyword evidence="1" id="KW-0732">Signal</keyword>
<protein>
    <submittedName>
        <fullName evidence="3">PEP-CTERM sorting domain-containing protein</fullName>
    </submittedName>
</protein>
<sequence>MKCSSLPLLLLALASSPGISGGQVLVDSASNYSDLFGPGGSEVTVNPPDSLIGLTVGGSKSGDLGTYWKAEADGGASLKVVVGVAETGAQVALNDGKLQFNISNNESSILGALGIGGALDLDWSATATFNKSGNQLLLAPNTTYQLTFDVDGSNGLLNSTLGIFPTFGVELLDGNSAAVDAAGGGKLVNIIGLELLGIVGSPPYSGRAVVQFQTGSTVASGPAGVRFTGSALAPATVLNLGTEFASVTNLNIAVVPEPSVLGLAGLGAVALFRRRRTA</sequence>
<keyword evidence="4" id="KW-1185">Reference proteome</keyword>
<dbReference type="EMBL" id="JBBUKT010000016">
    <property type="protein sequence ID" value="MEK7954122.1"/>
    <property type="molecule type" value="Genomic_DNA"/>
</dbReference>
<gene>
    <name evidence="3" type="ORF">WKV53_26635</name>
</gene>
<evidence type="ECO:0000313" key="3">
    <source>
        <dbReference type="EMBL" id="MEK7954122.1"/>
    </source>
</evidence>
<dbReference type="InterPro" id="IPR013424">
    <property type="entry name" value="Ice-binding_C"/>
</dbReference>
<feature type="chain" id="PRO_5046670086" evidence="1">
    <location>
        <begin position="21"/>
        <end position="278"/>
    </location>
</feature>
<reference evidence="3 4" key="1">
    <citation type="submission" date="2024-04" db="EMBL/GenBank/DDBJ databases">
        <title>Luteolibacter sp. isolated from soil.</title>
        <authorList>
            <person name="An J."/>
        </authorList>
    </citation>
    <scope>NUCLEOTIDE SEQUENCE [LARGE SCALE GENOMIC DNA]</scope>
    <source>
        <strain evidence="3 4">Y139</strain>
    </source>
</reference>
<dbReference type="Pfam" id="PF07589">
    <property type="entry name" value="PEP-CTERM"/>
    <property type="match status" value="1"/>
</dbReference>
<organism evidence="3 4">
    <name type="scientific">Luteolibacter soli</name>
    <dbReference type="NCBI Taxonomy" id="3135280"/>
    <lineage>
        <taxon>Bacteria</taxon>
        <taxon>Pseudomonadati</taxon>
        <taxon>Verrucomicrobiota</taxon>
        <taxon>Verrucomicrobiia</taxon>
        <taxon>Verrucomicrobiales</taxon>
        <taxon>Verrucomicrobiaceae</taxon>
        <taxon>Luteolibacter</taxon>
    </lineage>
</organism>
<accession>A0ABU9B4C7</accession>
<proteinExistence type="predicted"/>
<name>A0ABU9B4C7_9BACT</name>
<comment type="caution">
    <text evidence="3">The sequence shown here is derived from an EMBL/GenBank/DDBJ whole genome shotgun (WGS) entry which is preliminary data.</text>
</comment>
<evidence type="ECO:0000259" key="2">
    <source>
        <dbReference type="Pfam" id="PF07589"/>
    </source>
</evidence>
<dbReference type="NCBIfam" id="TIGR02595">
    <property type="entry name" value="PEP_CTERM"/>
    <property type="match status" value="1"/>
</dbReference>
<dbReference type="RefSeq" id="WP_341407890.1">
    <property type="nucleotide sequence ID" value="NZ_JBBUKT010000016.1"/>
</dbReference>
<evidence type="ECO:0000256" key="1">
    <source>
        <dbReference type="SAM" id="SignalP"/>
    </source>
</evidence>
<dbReference type="Proteomes" id="UP001371305">
    <property type="component" value="Unassembled WGS sequence"/>
</dbReference>
<evidence type="ECO:0000313" key="4">
    <source>
        <dbReference type="Proteomes" id="UP001371305"/>
    </source>
</evidence>
<feature type="domain" description="Ice-binding protein C-terminal" evidence="2">
    <location>
        <begin position="255"/>
        <end position="276"/>
    </location>
</feature>